<keyword evidence="5" id="KW-0131">Cell cycle</keyword>
<dbReference type="InterPro" id="IPR014786">
    <property type="entry name" value="ANAPC2_C"/>
</dbReference>
<dbReference type="GO" id="GO:0007091">
    <property type="term" value="P:metaphase/anaphase transition of mitotic cell cycle"/>
    <property type="evidence" value="ECO:0007669"/>
    <property type="project" value="TreeGrafter"/>
</dbReference>
<evidence type="ECO:0000313" key="19">
    <source>
        <dbReference type="EMBL" id="CAE0690869.1"/>
    </source>
</evidence>
<organism evidence="12">
    <name type="scientific">Pelagomonas calceolata</name>
    <dbReference type="NCBI Taxonomy" id="35677"/>
    <lineage>
        <taxon>Eukaryota</taxon>
        <taxon>Sar</taxon>
        <taxon>Stramenopiles</taxon>
        <taxon>Ochrophyta</taxon>
        <taxon>Pelagophyceae</taxon>
        <taxon>Pelagomonadales</taxon>
        <taxon>Pelagomonadaceae</taxon>
        <taxon>Pelagomonas</taxon>
    </lineage>
</organism>
<dbReference type="SUPFAM" id="SSF46785">
    <property type="entry name" value="Winged helix' DNA-binding domain"/>
    <property type="match status" value="1"/>
</dbReference>
<evidence type="ECO:0000313" key="11">
    <source>
        <dbReference type="EMBL" id="CAE0690855.1"/>
    </source>
</evidence>
<accession>A0A6S8SZC1</accession>
<evidence type="ECO:0000313" key="17">
    <source>
        <dbReference type="EMBL" id="CAE0690867.1"/>
    </source>
</evidence>
<dbReference type="InterPro" id="IPR036390">
    <property type="entry name" value="WH_DNA-bd_sf"/>
</dbReference>
<evidence type="ECO:0000256" key="1">
    <source>
        <dbReference type="ARBA" id="ARBA00016068"/>
    </source>
</evidence>
<evidence type="ECO:0000313" key="20">
    <source>
        <dbReference type="EMBL" id="CAE0690870.1"/>
    </source>
</evidence>
<keyword evidence="22" id="KW-1185">Reference proteome</keyword>
<dbReference type="InterPro" id="IPR044554">
    <property type="entry name" value="ANAPC2"/>
</dbReference>
<keyword evidence="2" id="KW-0132">Cell division</keyword>
<evidence type="ECO:0000313" key="13">
    <source>
        <dbReference type="EMBL" id="CAE0690858.1"/>
    </source>
</evidence>
<evidence type="ECO:0000313" key="16">
    <source>
        <dbReference type="EMBL" id="CAE0690862.1"/>
    </source>
</evidence>
<name>A0A6S8SZC1_9STRA</name>
<dbReference type="EMBL" id="HBIW01007463">
    <property type="protein sequence ID" value="CAE0690855.1"/>
    <property type="molecule type" value="Transcribed_RNA"/>
</dbReference>
<dbReference type="InterPro" id="IPR036317">
    <property type="entry name" value="Cullin_homology_sf"/>
</dbReference>
<sequence length="696" mass="79787">MVVYAEKSQSDWNNLAGGKRYSYAERAASIFWLSVNFDDGSCTLKQLAKEIIRATDGACEALKTLITTEEIQHLATRDYFSALILSRAPTGFVRCIETVLTTSLMRAHGSFFKCDNAEAVKSINQFLAFSSFWTNVHFLGWYHFFRETIHKVFYEGIDRCVFDICAERYDTPMLHILERWKKSTVLPWLIAIDRNSLSSKFERHTEAALGRLVDLVVVETYVSARVKQFYDIIAEFPESACAVVELCNALSRTRQHHFLARSLRLTLCRRLLHLGANTSQIIEMYISTIKVLRILDPRRILLDTVTMPVRQYLQHRKDTVRCIVANLTDELSGELYEELHRSKSMVLGSCDSDNENHDSPGEDWVPNPSNCQNAIPKTMRDILSMLISIYGTREIFVDEYRQMLADKVLTKLNMHETTQEVKNLELLKLRFGDALLHHCEIMLRDVEDSTRLNQRAPCDYLRVTVISQVFWPELSNCALTIHRRVNSALESFANMYNTLKTPRKLVWLKETGRAQLELDLDSGDRKVFVVSPIHAILILHFHGYDSRNLHDLASTTSLPIHRVKSTVAFWVNHGVIEERLSGLYSVSSQFQQHSNSDTISEENGSDHTDLANQGAHYDDNKNFFYPFIIGALSNFGKLTLPRLHRLLRNIMHSQNTVYDLSPRELSRILELLCASHKVDYSGGLYGLPLNTPKPDN</sequence>
<dbReference type="OrthoDB" id="5581181at2759"/>
<dbReference type="EMBL" id="HBIW01007470">
    <property type="protein sequence ID" value="CAE0690862.1"/>
    <property type="molecule type" value="Transcribed_RNA"/>
</dbReference>
<dbReference type="Proteomes" id="UP000789595">
    <property type="component" value="Unassembled WGS sequence"/>
</dbReference>
<evidence type="ECO:0000313" key="21">
    <source>
        <dbReference type="EMBL" id="CAH0368824.1"/>
    </source>
</evidence>
<dbReference type="PROSITE" id="PS50069">
    <property type="entry name" value="CULLIN_2"/>
    <property type="match status" value="1"/>
</dbReference>
<dbReference type="EMBL" id="HBIW01007476">
    <property type="protein sequence ID" value="CAE0690868.1"/>
    <property type="molecule type" value="Transcribed_RNA"/>
</dbReference>
<comment type="similarity">
    <text evidence="6">Belongs to the cullin family.</text>
</comment>
<dbReference type="GO" id="GO:0070979">
    <property type="term" value="P:protein K11-linked ubiquitination"/>
    <property type="evidence" value="ECO:0007669"/>
    <property type="project" value="TreeGrafter"/>
</dbReference>
<keyword evidence="3" id="KW-0498">Mitosis</keyword>
<evidence type="ECO:0000256" key="4">
    <source>
        <dbReference type="ARBA" id="ARBA00022786"/>
    </source>
</evidence>
<protein>
    <recommendedName>
        <fullName evidence="1">Anaphase-promoting complex subunit 2</fullName>
    </recommendedName>
</protein>
<dbReference type="Gene3D" id="3.30.230.130">
    <property type="entry name" value="Cullin, Chain C, Domain 2"/>
    <property type="match status" value="1"/>
</dbReference>
<feature type="domain" description="Cullin family profile" evidence="7">
    <location>
        <begin position="385"/>
        <end position="571"/>
    </location>
</feature>
<dbReference type="Gene3D" id="1.10.10.10">
    <property type="entry name" value="Winged helix-like DNA-binding domain superfamily/Winged helix DNA-binding domain"/>
    <property type="match status" value="1"/>
</dbReference>
<evidence type="ECO:0000256" key="3">
    <source>
        <dbReference type="ARBA" id="ARBA00022776"/>
    </source>
</evidence>
<reference evidence="21" key="2">
    <citation type="submission" date="2021-11" db="EMBL/GenBank/DDBJ databases">
        <authorList>
            <consortium name="Genoscope - CEA"/>
            <person name="William W."/>
        </authorList>
    </citation>
    <scope>NUCLEOTIDE SEQUENCE</scope>
</reference>
<dbReference type="Pfam" id="PF08672">
    <property type="entry name" value="ANAPC2"/>
    <property type="match status" value="1"/>
</dbReference>
<dbReference type="EMBL" id="HBIW01007460">
    <property type="protein sequence ID" value="CAE0690852.1"/>
    <property type="molecule type" value="Transcribed_RNA"/>
</dbReference>
<dbReference type="EMBL" id="HBIW01007461">
    <property type="protein sequence ID" value="CAE0690853.1"/>
    <property type="molecule type" value="Transcribed_RNA"/>
</dbReference>
<dbReference type="PANTHER" id="PTHR45957:SF1">
    <property type="entry name" value="ANAPHASE-PROMOTING COMPLEX SUBUNIT 2"/>
    <property type="match status" value="1"/>
</dbReference>
<dbReference type="InterPro" id="IPR059120">
    <property type="entry name" value="Cullin-like_AB"/>
</dbReference>
<evidence type="ECO:0000313" key="22">
    <source>
        <dbReference type="Proteomes" id="UP000789595"/>
    </source>
</evidence>
<evidence type="ECO:0000313" key="8">
    <source>
        <dbReference type="EMBL" id="CAE0690849.1"/>
    </source>
</evidence>
<dbReference type="PANTHER" id="PTHR45957">
    <property type="entry name" value="ANAPHASE-PROMOTING COMPLEX SUBUNIT 2"/>
    <property type="match status" value="1"/>
</dbReference>
<reference evidence="12" key="1">
    <citation type="submission" date="2021-01" db="EMBL/GenBank/DDBJ databases">
        <authorList>
            <person name="Corre E."/>
            <person name="Pelletier E."/>
            <person name="Niang G."/>
            <person name="Scheremetjew M."/>
            <person name="Finn R."/>
            <person name="Kale V."/>
            <person name="Holt S."/>
            <person name="Cochrane G."/>
            <person name="Meng A."/>
            <person name="Brown T."/>
            <person name="Cohen L."/>
        </authorList>
    </citation>
    <scope>NUCLEOTIDE SEQUENCE</scope>
    <source>
        <strain evidence="12">CCMP1756</strain>
    </source>
</reference>
<gene>
    <name evidence="8" type="ORF">PCAL00307_LOCUS6285</name>
    <name evidence="9" type="ORF">PCAL00307_LOCUS6288</name>
    <name evidence="10" type="ORF">PCAL00307_LOCUS6289</name>
    <name evidence="11" type="ORF">PCAL00307_LOCUS6291</name>
    <name evidence="12" type="ORF">PCAL00307_LOCUS6293</name>
    <name evidence="13" type="ORF">PCAL00307_LOCUS6294</name>
    <name evidence="14" type="ORF">PCAL00307_LOCUS6296</name>
    <name evidence="15" type="ORF">PCAL00307_LOCUS6297</name>
    <name evidence="16" type="ORF">PCAL00307_LOCUS6298</name>
    <name evidence="17" type="ORF">PCAL00307_LOCUS6303</name>
    <name evidence="18" type="ORF">PCAL00307_LOCUS6304</name>
    <name evidence="19" type="ORF">PCAL00307_LOCUS6305</name>
    <name evidence="20" type="ORF">PCAL00307_LOCUS6306</name>
    <name evidence="21" type="ORF">PECAL_2P19140</name>
</gene>
<evidence type="ECO:0000313" key="15">
    <source>
        <dbReference type="EMBL" id="CAE0690861.1"/>
    </source>
</evidence>
<dbReference type="AlphaFoldDB" id="A0A6S8SZC1"/>
<keyword evidence="4" id="KW-0833">Ubl conjugation pathway</keyword>
<dbReference type="EMBL" id="CAKKNE010000002">
    <property type="protein sequence ID" value="CAH0368824.1"/>
    <property type="molecule type" value="Genomic_DNA"/>
</dbReference>
<dbReference type="InterPro" id="IPR057975">
    <property type="entry name" value="TPR_ANAPC2"/>
</dbReference>
<evidence type="ECO:0000256" key="5">
    <source>
        <dbReference type="ARBA" id="ARBA00023306"/>
    </source>
</evidence>
<dbReference type="GO" id="GO:0006511">
    <property type="term" value="P:ubiquitin-dependent protein catabolic process"/>
    <property type="evidence" value="ECO:0007669"/>
    <property type="project" value="InterPro"/>
</dbReference>
<dbReference type="EMBL" id="HBIW01007478">
    <property type="protein sequence ID" value="CAE0690870.1"/>
    <property type="molecule type" value="Transcribed_RNA"/>
</dbReference>
<dbReference type="EMBL" id="HBIW01007457">
    <property type="protein sequence ID" value="CAE0690849.1"/>
    <property type="molecule type" value="Transcribed_RNA"/>
</dbReference>
<dbReference type="InterPro" id="IPR016158">
    <property type="entry name" value="Cullin_homology"/>
</dbReference>
<evidence type="ECO:0000256" key="2">
    <source>
        <dbReference type="ARBA" id="ARBA00022618"/>
    </source>
</evidence>
<dbReference type="InterPro" id="IPR036388">
    <property type="entry name" value="WH-like_DNA-bd_sf"/>
</dbReference>
<evidence type="ECO:0000259" key="7">
    <source>
        <dbReference type="PROSITE" id="PS50069"/>
    </source>
</evidence>
<dbReference type="EMBL" id="HBIW01007466">
    <property type="protein sequence ID" value="CAE0690858.1"/>
    <property type="molecule type" value="Transcribed_RNA"/>
</dbReference>
<dbReference type="EMBL" id="HBIW01007469">
    <property type="protein sequence ID" value="CAE0690861.1"/>
    <property type="molecule type" value="Transcribed_RNA"/>
</dbReference>
<dbReference type="GO" id="GO:0051301">
    <property type="term" value="P:cell division"/>
    <property type="evidence" value="ECO:0007669"/>
    <property type="project" value="UniProtKB-KW"/>
</dbReference>
<dbReference type="SMART" id="SM01013">
    <property type="entry name" value="APC2"/>
    <property type="match status" value="1"/>
</dbReference>
<dbReference type="Gene3D" id="1.20.1310.10">
    <property type="entry name" value="Cullin Repeats"/>
    <property type="match status" value="1"/>
</dbReference>
<dbReference type="SUPFAM" id="SSF75632">
    <property type="entry name" value="Cullin homology domain"/>
    <property type="match status" value="1"/>
</dbReference>
<dbReference type="SMART" id="SM00182">
    <property type="entry name" value="CULLIN"/>
    <property type="match status" value="1"/>
</dbReference>
<dbReference type="EMBL" id="HBIW01007465">
    <property type="protein sequence ID" value="CAE0690857.1"/>
    <property type="molecule type" value="Transcribed_RNA"/>
</dbReference>
<evidence type="ECO:0000313" key="9">
    <source>
        <dbReference type="EMBL" id="CAE0690852.1"/>
    </source>
</evidence>
<evidence type="ECO:0000256" key="6">
    <source>
        <dbReference type="PROSITE-ProRule" id="PRU00330"/>
    </source>
</evidence>
<dbReference type="Pfam" id="PF26557">
    <property type="entry name" value="Cullin_AB"/>
    <property type="match status" value="1"/>
</dbReference>
<evidence type="ECO:0000313" key="10">
    <source>
        <dbReference type="EMBL" id="CAE0690853.1"/>
    </source>
</evidence>
<dbReference type="Pfam" id="PF25773">
    <property type="entry name" value="TPR_ANAPC2"/>
    <property type="match status" value="1"/>
</dbReference>
<dbReference type="GO" id="GO:0005680">
    <property type="term" value="C:anaphase-promoting complex"/>
    <property type="evidence" value="ECO:0007669"/>
    <property type="project" value="TreeGrafter"/>
</dbReference>
<dbReference type="EMBL" id="HBIW01007468">
    <property type="protein sequence ID" value="CAE0690860.1"/>
    <property type="molecule type" value="Transcribed_RNA"/>
</dbReference>
<proteinExistence type="inferred from homology"/>
<evidence type="ECO:0000313" key="18">
    <source>
        <dbReference type="EMBL" id="CAE0690868.1"/>
    </source>
</evidence>
<dbReference type="GO" id="GO:0031625">
    <property type="term" value="F:ubiquitin protein ligase binding"/>
    <property type="evidence" value="ECO:0007669"/>
    <property type="project" value="InterPro"/>
</dbReference>
<evidence type="ECO:0000313" key="12">
    <source>
        <dbReference type="EMBL" id="CAE0690857.1"/>
    </source>
</evidence>
<evidence type="ECO:0000313" key="14">
    <source>
        <dbReference type="EMBL" id="CAE0690860.1"/>
    </source>
</evidence>
<dbReference type="EMBL" id="HBIW01007475">
    <property type="protein sequence ID" value="CAE0690867.1"/>
    <property type="molecule type" value="Transcribed_RNA"/>
</dbReference>
<dbReference type="EMBL" id="HBIW01007477">
    <property type="protein sequence ID" value="CAE0690869.1"/>
    <property type="molecule type" value="Transcribed_RNA"/>
</dbReference>